<reference evidence="14 16" key="1">
    <citation type="journal article" date="2013" name="Curr. Biol.">
        <title>Shared signatures of parasitism and phylogenomics unite Cryptomycota and microsporidia.</title>
        <authorList>
            <person name="James T.Y."/>
            <person name="Pelin A."/>
            <person name="Bonen L."/>
            <person name="Ahrendt S."/>
            <person name="Sain D."/>
            <person name="Corradi N."/>
            <person name="Stajich J.E."/>
        </authorList>
    </citation>
    <scope>NUCLEOTIDE SEQUENCE [LARGE SCALE GENOMIC DNA]</scope>
    <source>
        <strain evidence="14">CSF55</strain>
        <strain evidence="14">CSF55</strain>
    </source>
</reference>
<dbReference type="PANTHER" id="PTHR11043:SF0">
    <property type="entry name" value="COATOMER SUBUNIT ZETA"/>
    <property type="match status" value="1"/>
</dbReference>
<evidence type="ECO:0000256" key="9">
    <source>
        <dbReference type="ARBA" id="ARBA00023136"/>
    </source>
</evidence>
<dbReference type="Gene3D" id="3.30.450.60">
    <property type="match status" value="1"/>
</dbReference>
<comment type="subcellular location">
    <subcellularLocation>
        <location evidence="12">Cytoplasm</location>
    </subcellularLocation>
    <subcellularLocation>
        <location evidence="1 12">Golgi apparatus membrane</location>
        <topology evidence="1 12">Peripheral membrane protein</topology>
        <orientation evidence="1 12">Cytoplasmic side</orientation>
    </subcellularLocation>
    <subcellularLocation>
        <location evidence="12">Cytoplasmic vesicle</location>
        <location evidence="12">COPI-coated vesicle membrane</location>
        <topology evidence="12">Peripheral membrane protein</topology>
        <orientation evidence="12">Cytoplasmic side</orientation>
    </subcellularLocation>
</comment>
<keyword evidence="6 12" id="KW-0931">ER-Golgi transport</keyword>
<dbReference type="InterPro" id="IPR011012">
    <property type="entry name" value="Longin-like_dom_sf"/>
</dbReference>
<evidence type="ECO:0000256" key="10">
    <source>
        <dbReference type="ARBA" id="ARBA00023329"/>
    </source>
</evidence>
<gene>
    <name evidence="14" type="ORF">O9G_001586</name>
    <name evidence="15" type="ORF">ROZALSC1DRAFT_29321</name>
</gene>
<organism evidence="14 16">
    <name type="scientific">Rozella allomycis (strain CSF55)</name>
    <dbReference type="NCBI Taxonomy" id="988480"/>
    <lineage>
        <taxon>Eukaryota</taxon>
        <taxon>Fungi</taxon>
        <taxon>Fungi incertae sedis</taxon>
        <taxon>Cryptomycota</taxon>
        <taxon>Cryptomycota incertae sedis</taxon>
        <taxon>Rozella</taxon>
    </lineage>
</organism>
<dbReference type="InterPro" id="IPR022775">
    <property type="entry name" value="AP_mu_sigma_su"/>
</dbReference>
<dbReference type="Proteomes" id="UP000281549">
    <property type="component" value="Unassembled WGS sequence"/>
</dbReference>
<evidence type="ECO:0000256" key="6">
    <source>
        <dbReference type="ARBA" id="ARBA00022892"/>
    </source>
</evidence>
<dbReference type="Proteomes" id="UP000030755">
    <property type="component" value="Unassembled WGS sequence"/>
</dbReference>
<dbReference type="InterPro" id="IPR039652">
    <property type="entry name" value="Coatomer_zeta"/>
</dbReference>
<evidence type="ECO:0000256" key="7">
    <source>
        <dbReference type="ARBA" id="ARBA00022927"/>
    </source>
</evidence>
<dbReference type="SUPFAM" id="SSF64356">
    <property type="entry name" value="SNARE-like"/>
    <property type="match status" value="1"/>
</dbReference>
<comment type="function">
    <text evidence="11">The coatomer is a cytosolic protein complex that binds to dilysine motifs and reversibly associates with Golgi non-clathrin-coated vesicles, which further mediate biosynthetic protein transport from the ER, via the Golgi up to the trans Golgi network. Coatomer complex is required for budding from Golgi membranes, and is essential for the retrograde Golgi-to-ER transport of dilysine-tagged proteins. The zeta subunit may be involved in regulating the coat assembly and, hence, the rate of biosynthetic protein transport due to its association-dissociation properties with the coatomer complex.</text>
</comment>
<evidence type="ECO:0000256" key="5">
    <source>
        <dbReference type="ARBA" id="ARBA00022490"/>
    </source>
</evidence>
<dbReference type="GO" id="GO:0006891">
    <property type="term" value="P:intra-Golgi vesicle-mediated transport"/>
    <property type="evidence" value="ECO:0007669"/>
    <property type="project" value="TreeGrafter"/>
</dbReference>
<name>A0A075ASU2_ROZAC</name>
<sequence>MSPLSLYSVQAIIFLDEDGKRILSKYYSDSSSVEDVLFLDNRIVIYRNIGDVFVYVVGAADENELLLENIIVCLTNVLQKLIKNQFSKKSIVDQLDLVLLVLDELIDDGILLEGNPNVLYDTVSQLIKGRDSSIEISLTEESISRALAMAKEQLARSLLK</sequence>
<dbReference type="STRING" id="988480.A0A075ASU2"/>
<proteinExistence type="inferred from homology"/>
<dbReference type="GO" id="GO:0006890">
    <property type="term" value="P:retrograde vesicle-mediated transport, Golgi to endoplasmic reticulum"/>
    <property type="evidence" value="ECO:0007669"/>
    <property type="project" value="UniProtKB-UniRule"/>
</dbReference>
<keyword evidence="16" id="KW-1185">Reference proteome</keyword>
<reference evidence="15" key="3">
    <citation type="submission" date="2018-08" db="EMBL/GenBank/DDBJ databases">
        <title>Leveraging single-cell genomics to expand the Fungal Tree of Life.</title>
        <authorList>
            <consortium name="DOE Joint Genome Institute"/>
            <person name="Ahrendt S.R."/>
            <person name="Quandt C.A."/>
            <person name="Ciobanu D."/>
            <person name="Clum A."/>
            <person name="Salamov A."/>
            <person name="Andreopoulos B."/>
            <person name="Cheng J.-F."/>
            <person name="Woyke T."/>
            <person name="Pelin A."/>
            <person name="Henrissat B."/>
            <person name="Reynolds N."/>
            <person name="Benny G.L."/>
            <person name="Smith M.E."/>
            <person name="James T.Y."/>
            <person name="Grigoriev I.V."/>
        </authorList>
    </citation>
    <scope>NUCLEOTIDE SEQUENCE</scope>
    <source>
        <strain evidence="15">CSF55</strain>
    </source>
</reference>
<dbReference type="GO" id="GO:0030126">
    <property type="term" value="C:COPI vesicle coat"/>
    <property type="evidence" value="ECO:0007669"/>
    <property type="project" value="UniProtKB-UniRule"/>
</dbReference>
<evidence type="ECO:0000256" key="2">
    <source>
        <dbReference type="ARBA" id="ARBA00006972"/>
    </source>
</evidence>
<accession>A0A075ASU2</accession>
<evidence type="ECO:0000256" key="4">
    <source>
        <dbReference type="ARBA" id="ARBA00022448"/>
    </source>
</evidence>
<dbReference type="HOGENOM" id="CLU_086803_2_0_1"/>
<evidence type="ECO:0000313" key="16">
    <source>
        <dbReference type="Proteomes" id="UP000030755"/>
    </source>
</evidence>
<keyword evidence="7 12" id="KW-0653">Protein transport</keyword>
<dbReference type="PANTHER" id="PTHR11043">
    <property type="entry name" value="ZETA-COAT PROTEIN"/>
    <property type="match status" value="1"/>
</dbReference>
<evidence type="ECO:0000313" key="17">
    <source>
        <dbReference type="Proteomes" id="UP000281549"/>
    </source>
</evidence>
<protein>
    <recommendedName>
        <fullName evidence="12">Coatomer subunit zeta</fullName>
    </recommendedName>
</protein>
<dbReference type="GO" id="GO:0000139">
    <property type="term" value="C:Golgi membrane"/>
    <property type="evidence" value="ECO:0007669"/>
    <property type="project" value="UniProtKB-SubCell"/>
</dbReference>
<evidence type="ECO:0000256" key="3">
    <source>
        <dbReference type="ARBA" id="ARBA00011775"/>
    </source>
</evidence>
<comment type="similarity">
    <text evidence="2 12">Belongs to the adaptor complexes small subunit family.</text>
</comment>
<keyword evidence="9 12" id="KW-0472">Membrane</keyword>
<dbReference type="EMBL" id="KE561068">
    <property type="protein sequence ID" value="EPZ33235.1"/>
    <property type="molecule type" value="Genomic_DNA"/>
</dbReference>
<evidence type="ECO:0000256" key="12">
    <source>
        <dbReference type="RuleBase" id="RU366053"/>
    </source>
</evidence>
<dbReference type="OrthoDB" id="10249988at2759"/>
<keyword evidence="4 12" id="KW-0813">Transport</keyword>
<dbReference type="AlphaFoldDB" id="A0A075ASU2"/>
<evidence type="ECO:0000259" key="13">
    <source>
        <dbReference type="Pfam" id="PF01217"/>
    </source>
</evidence>
<evidence type="ECO:0000256" key="8">
    <source>
        <dbReference type="ARBA" id="ARBA00023034"/>
    </source>
</evidence>
<feature type="domain" description="AP complex mu/sigma subunit" evidence="13">
    <location>
        <begin position="39"/>
        <end position="126"/>
    </location>
</feature>
<reference evidence="17" key="2">
    <citation type="journal article" date="2018" name="Nat. Microbiol.">
        <title>Leveraging single-cell genomics to expand the fungal tree of life.</title>
        <authorList>
            <person name="Ahrendt S.R."/>
            <person name="Quandt C.A."/>
            <person name="Ciobanu D."/>
            <person name="Clum A."/>
            <person name="Salamov A."/>
            <person name="Andreopoulos B."/>
            <person name="Cheng J.F."/>
            <person name="Woyke T."/>
            <person name="Pelin A."/>
            <person name="Henrissat B."/>
            <person name="Reynolds N.K."/>
            <person name="Benny G.L."/>
            <person name="Smith M.E."/>
            <person name="James T.Y."/>
            <person name="Grigoriev I.V."/>
        </authorList>
    </citation>
    <scope>NUCLEOTIDE SEQUENCE [LARGE SCALE GENOMIC DNA]</scope>
    <source>
        <strain evidence="17">CSF55</strain>
    </source>
</reference>
<dbReference type="EMBL" id="ML005310">
    <property type="protein sequence ID" value="RKP19036.1"/>
    <property type="molecule type" value="Genomic_DNA"/>
</dbReference>
<dbReference type="Pfam" id="PF01217">
    <property type="entry name" value="Clat_adaptor_s"/>
    <property type="match status" value="1"/>
</dbReference>
<keyword evidence="8 12" id="KW-0333">Golgi apparatus</keyword>
<evidence type="ECO:0000313" key="15">
    <source>
        <dbReference type="EMBL" id="RKP19036.1"/>
    </source>
</evidence>
<comment type="subunit">
    <text evidence="3 12">Oligomeric complex that consists of at least the alpha, beta, beta', gamma, delta, epsilon and zeta subunits.</text>
</comment>
<keyword evidence="5 12" id="KW-0963">Cytoplasm</keyword>
<keyword evidence="10 12" id="KW-0968">Cytoplasmic vesicle</keyword>
<evidence type="ECO:0000313" key="14">
    <source>
        <dbReference type="EMBL" id="EPZ33235.1"/>
    </source>
</evidence>
<evidence type="ECO:0000256" key="1">
    <source>
        <dbReference type="ARBA" id="ARBA00004255"/>
    </source>
</evidence>
<dbReference type="GO" id="GO:0006886">
    <property type="term" value="P:intracellular protein transport"/>
    <property type="evidence" value="ECO:0007669"/>
    <property type="project" value="TreeGrafter"/>
</dbReference>
<evidence type="ECO:0000256" key="11">
    <source>
        <dbReference type="ARBA" id="ARBA00045555"/>
    </source>
</evidence>